<evidence type="ECO:0000256" key="3">
    <source>
        <dbReference type="ARBA" id="ARBA00023204"/>
    </source>
</evidence>
<keyword evidence="1" id="KW-0227">DNA damage</keyword>
<comment type="caution">
    <text evidence="6">The sequence shown here is derived from an EMBL/GenBank/DDBJ whole genome shotgun (WGS) entry which is preliminary data.</text>
</comment>
<evidence type="ECO:0000259" key="5">
    <source>
        <dbReference type="Pfam" id="PF00730"/>
    </source>
</evidence>
<evidence type="ECO:0000256" key="4">
    <source>
        <dbReference type="ARBA" id="ARBA00023295"/>
    </source>
</evidence>
<organism evidence="6">
    <name type="scientific">marine sediment metagenome</name>
    <dbReference type="NCBI Taxonomy" id="412755"/>
    <lineage>
        <taxon>unclassified sequences</taxon>
        <taxon>metagenomes</taxon>
        <taxon>ecological metagenomes</taxon>
    </lineage>
</organism>
<dbReference type="EMBL" id="BART01025109">
    <property type="protein sequence ID" value="GAG96846.1"/>
    <property type="molecule type" value="Genomic_DNA"/>
</dbReference>
<dbReference type="Gene3D" id="1.10.340.30">
    <property type="entry name" value="Hypothetical protein, domain 2"/>
    <property type="match status" value="1"/>
</dbReference>
<dbReference type="GO" id="GO:0003906">
    <property type="term" value="F:DNA-(apurinic or apyrimidinic site) endonuclease activity"/>
    <property type="evidence" value="ECO:0007669"/>
    <property type="project" value="TreeGrafter"/>
</dbReference>
<accession>X1DK95</accession>
<keyword evidence="3" id="KW-0234">DNA repair</keyword>
<proteinExistence type="predicted"/>
<evidence type="ECO:0000256" key="1">
    <source>
        <dbReference type="ARBA" id="ARBA00022763"/>
    </source>
</evidence>
<dbReference type="InterPro" id="IPR003265">
    <property type="entry name" value="HhH-GPD_domain"/>
</dbReference>
<keyword evidence="2" id="KW-0378">Hydrolase</keyword>
<dbReference type="PANTHER" id="PTHR43286:SF1">
    <property type="entry name" value="ENDONUCLEASE III-LIKE PROTEIN 1"/>
    <property type="match status" value="1"/>
</dbReference>
<keyword evidence="4" id="KW-0326">Glycosidase</keyword>
<dbReference type="InterPro" id="IPR011257">
    <property type="entry name" value="DNA_glycosylase"/>
</dbReference>
<feature type="domain" description="HhH-GPD" evidence="5">
    <location>
        <begin position="40"/>
        <end position="112"/>
    </location>
</feature>
<dbReference type="SUPFAM" id="SSF48150">
    <property type="entry name" value="DNA-glycosylase"/>
    <property type="match status" value="1"/>
</dbReference>
<reference evidence="6" key="1">
    <citation type="journal article" date="2014" name="Front. Microbiol.">
        <title>High frequency of phylogenetically diverse reductive dehalogenase-homologous genes in deep subseafloor sedimentary metagenomes.</title>
        <authorList>
            <person name="Kawai M."/>
            <person name="Futagami T."/>
            <person name="Toyoda A."/>
            <person name="Takaki Y."/>
            <person name="Nishi S."/>
            <person name="Hori S."/>
            <person name="Arai W."/>
            <person name="Tsubouchi T."/>
            <person name="Morono Y."/>
            <person name="Uchiyama I."/>
            <person name="Ito T."/>
            <person name="Fujiyama A."/>
            <person name="Inagaki F."/>
            <person name="Takami H."/>
        </authorList>
    </citation>
    <scope>NUCLEOTIDE SEQUENCE</scope>
    <source>
        <strain evidence="6">Expedition CK06-06</strain>
    </source>
</reference>
<evidence type="ECO:0000313" key="6">
    <source>
        <dbReference type="EMBL" id="GAG96846.1"/>
    </source>
</evidence>
<dbReference type="GO" id="GO:0006285">
    <property type="term" value="P:base-excision repair, AP site formation"/>
    <property type="evidence" value="ECO:0007669"/>
    <property type="project" value="TreeGrafter"/>
</dbReference>
<name>X1DK95_9ZZZZ</name>
<protein>
    <recommendedName>
        <fullName evidence="5">HhH-GPD domain-containing protein</fullName>
    </recommendedName>
</protein>
<dbReference type="AlphaFoldDB" id="X1DK95"/>
<dbReference type="Pfam" id="PF00730">
    <property type="entry name" value="HhH-GPD"/>
    <property type="match status" value="1"/>
</dbReference>
<evidence type="ECO:0000256" key="2">
    <source>
        <dbReference type="ARBA" id="ARBA00022801"/>
    </source>
</evidence>
<dbReference type="GO" id="GO:0006289">
    <property type="term" value="P:nucleotide-excision repair"/>
    <property type="evidence" value="ECO:0007669"/>
    <property type="project" value="TreeGrafter"/>
</dbReference>
<dbReference type="PANTHER" id="PTHR43286">
    <property type="entry name" value="ENDONUCLEASE III-LIKE PROTEIN 1"/>
    <property type="match status" value="1"/>
</dbReference>
<gene>
    <name evidence="6" type="ORF">S01H4_45147</name>
</gene>
<sequence>MNNSDIQRVMKILKEEVKQWKPPIVGEIERHFKDPYRVLISCLLSLRTKDKVTGGASTKLFSLADNPYSMLKLSPAKIMKAIYPVGFYRRKAKAVRIISKILIEKHNGIVPDSMNLLFYPVEFSKKIRNF</sequence>
<dbReference type="GO" id="GO:0000703">
    <property type="term" value="F:oxidized pyrimidine nucleobase lesion DNA N-glycosylase activity"/>
    <property type="evidence" value="ECO:0007669"/>
    <property type="project" value="TreeGrafter"/>
</dbReference>